<dbReference type="Proteomes" id="UP001357485">
    <property type="component" value="Unassembled WGS sequence"/>
</dbReference>
<reference evidence="2 3" key="1">
    <citation type="submission" date="2023-08" db="EMBL/GenBank/DDBJ databases">
        <title>Black Yeasts Isolated from many extreme environments.</title>
        <authorList>
            <person name="Coleine C."/>
            <person name="Stajich J.E."/>
            <person name="Selbmann L."/>
        </authorList>
    </citation>
    <scope>NUCLEOTIDE SEQUENCE [LARGE SCALE GENOMIC DNA]</scope>
    <source>
        <strain evidence="2 3">CCFEE 536</strain>
    </source>
</reference>
<dbReference type="PANTHER" id="PTHR42053">
    <property type="match status" value="1"/>
</dbReference>
<proteinExistence type="predicted"/>
<gene>
    <name evidence="2" type="ORF">LTR16_006749</name>
</gene>
<protein>
    <submittedName>
        <fullName evidence="2">Uncharacterized protein</fullName>
    </submittedName>
</protein>
<accession>A0ABR0M4K0</accession>
<feature type="region of interest" description="Disordered" evidence="1">
    <location>
        <begin position="222"/>
        <end position="245"/>
    </location>
</feature>
<evidence type="ECO:0000313" key="2">
    <source>
        <dbReference type="EMBL" id="KAK5280693.1"/>
    </source>
</evidence>
<feature type="compositionally biased region" description="Polar residues" evidence="1">
    <location>
        <begin position="79"/>
        <end position="88"/>
    </location>
</feature>
<feature type="compositionally biased region" description="Polar residues" evidence="1">
    <location>
        <begin position="98"/>
        <end position="138"/>
    </location>
</feature>
<feature type="region of interest" description="Disordered" evidence="1">
    <location>
        <begin position="1"/>
        <end position="48"/>
    </location>
</feature>
<dbReference type="PANTHER" id="PTHR42053:SF1">
    <property type="match status" value="1"/>
</dbReference>
<name>A0ABR0M4K0_9PEZI</name>
<comment type="caution">
    <text evidence="2">The sequence shown here is derived from an EMBL/GenBank/DDBJ whole genome shotgun (WGS) entry which is preliminary data.</text>
</comment>
<feature type="compositionally biased region" description="Low complexity" evidence="1">
    <location>
        <begin position="176"/>
        <end position="191"/>
    </location>
</feature>
<feature type="region of interest" description="Disordered" evidence="1">
    <location>
        <begin position="72"/>
        <end position="191"/>
    </location>
</feature>
<keyword evidence="3" id="KW-1185">Reference proteome</keyword>
<evidence type="ECO:0000256" key="1">
    <source>
        <dbReference type="SAM" id="MobiDB-lite"/>
    </source>
</evidence>
<evidence type="ECO:0000313" key="3">
    <source>
        <dbReference type="Proteomes" id="UP001357485"/>
    </source>
</evidence>
<dbReference type="EMBL" id="JAVRRA010001320">
    <property type="protein sequence ID" value="KAK5280693.1"/>
    <property type="molecule type" value="Genomic_DNA"/>
</dbReference>
<feature type="compositionally biased region" description="Low complexity" evidence="1">
    <location>
        <begin position="1"/>
        <end position="11"/>
    </location>
</feature>
<organism evidence="2 3">
    <name type="scientific">Cryomyces antarcticus</name>
    <dbReference type="NCBI Taxonomy" id="329879"/>
    <lineage>
        <taxon>Eukaryota</taxon>
        <taxon>Fungi</taxon>
        <taxon>Dikarya</taxon>
        <taxon>Ascomycota</taxon>
        <taxon>Pezizomycotina</taxon>
        <taxon>Dothideomycetes</taxon>
        <taxon>Dothideomycetes incertae sedis</taxon>
        <taxon>Cryomyces</taxon>
    </lineage>
</organism>
<sequence>MATATATASTTRPQLASLKTPLSATYPSELRSPMVGTPSWLKQEQGLKTPITPPVAYVDFLKALSPTLMSPLTSTSQSFTFSEKSLPSASFEKAPSASDHSTPATSQPPLSRTVSSDSTASDNSDCSCKSKGNTQLSKISIPPPSPFARPSSARTPRRIQIPQSPYMPASVRSPMSATSASSPYTTAPYSAAMSPRDWDLEAKGNGKSGKVSVRQVVTRTVTYSKTPIDPAPKGKRRKVEKGTDE</sequence>